<evidence type="ECO:0000259" key="1">
    <source>
        <dbReference type="Pfam" id="PF01814"/>
    </source>
</evidence>
<gene>
    <name evidence="2" type="ORF">CR159_11640</name>
</gene>
<accession>A0A2N4U3H8</accession>
<proteinExistence type="predicted"/>
<dbReference type="OrthoDB" id="8809825at2"/>
<reference evidence="2 3" key="1">
    <citation type="submission" date="2017-10" db="EMBL/GenBank/DDBJ databases">
        <title>Two draft genome sequences of Pusillimonas sp. strains isolated from a nitrate- and radionuclide-contaminated groundwater in Russia.</title>
        <authorList>
            <person name="Grouzdev D.S."/>
            <person name="Tourova T.P."/>
            <person name="Goeva M.A."/>
            <person name="Babich T.L."/>
            <person name="Sokolova D.S."/>
            <person name="Abdullin R."/>
            <person name="Poltaraus A.B."/>
            <person name="Toshchakov S.V."/>
            <person name="Nazina T.N."/>
        </authorList>
    </citation>
    <scope>NUCLEOTIDE SEQUENCE [LARGE SCALE GENOMIC DNA]</scope>
    <source>
        <strain evidence="2 3">JR1/69-3-13</strain>
    </source>
</reference>
<protein>
    <submittedName>
        <fullName evidence="2">Hemerythrin</fullName>
    </submittedName>
</protein>
<dbReference type="EMBL" id="PDNW01000009">
    <property type="protein sequence ID" value="PLC49582.1"/>
    <property type="molecule type" value="Genomic_DNA"/>
</dbReference>
<organism evidence="2 3">
    <name type="scientific">Pollutimonas subterranea</name>
    <dbReference type="NCBI Taxonomy" id="2045210"/>
    <lineage>
        <taxon>Bacteria</taxon>
        <taxon>Pseudomonadati</taxon>
        <taxon>Pseudomonadota</taxon>
        <taxon>Betaproteobacteria</taxon>
        <taxon>Burkholderiales</taxon>
        <taxon>Alcaligenaceae</taxon>
        <taxon>Pollutimonas</taxon>
    </lineage>
</organism>
<name>A0A2N4U3H8_9BURK</name>
<evidence type="ECO:0000313" key="3">
    <source>
        <dbReference type="Proteomes" id="UP000234190"/>
    </source>
</evidence>
<keyword evidence="3" id="KW-1185">Reference proteome</keyword>
<dbReference type="RefSeq" id="WP_102074133.1">
    <property type="nucleotide sequence ID" value="NZ_PDNW01000009.1"/>
</dbReference>
<comment type="caution">
    <text evidence="2">The sequence shown here is derived from an EMBL/GenBank/DDBJ whole genome shotgun (WGS) entry which is preliminary data.</text>
</comment>
<dbReference type="AlphaFoldDB" id="A0A2N4U3H8"/>
<dbReference type="Pfam" id="PF01814">
    <property type="entry name" value="Hemerythrin"/>
    <property type="match status" value="1"/>
</dbReference>
<dbReference type="InterPro" id="IPR012312">
    <property type="entry name" value="Hemerythrin-like"/>
</dbReference>
<evidence type="ECO:0000313" key="2">
    <source>
        <dbReference type="EMBL" id="PLC49582.1"/>
    </source>
</evidence>
<feature type="domain" description="Hemerythrin-like" evidence="1">
    <location>
        <begin position="2"/>
        <end position="133"/>
    </location>
</feature>
<dbReference type="Gene3D" id="1.20.120.520">
    <property type="entry name" value="nmb1532 protein domain like"/>
    <property type="match status" value="1"/>
</dbReference>
<dbReference type="Proteomes" id="UP000234190">
    <property type="component" value="Unassembled WGS sequence"/>
</dbReference>
<sequence>MDIDRFKHQHVEILDGIATLRKFAHAGVKEHAHEIAHAIVSLSTVVKLHLAIEDRILYPALQNGSNPQLSEMGKAYQEDMKGIASGYIAFSRQWSSPATIAAQAEQFRTEANTVLKTLFSRMQKENSEFYPAIESMS</sequence>